<dbReference type="Pfam" id="PF02397">
    <property type="entry name" value="Bac_transf"/>
    <property type="match status" value="1"/>
</dbReference>
<gene>
    <name evidence="6" type="ORF">A3843_01910</name>
</gene>
<dbReference type="PANTHER" id="PTHR30576:SF0">
    <property type="entry name" value="UNDECAPRENYL-PHOSPHATE N-ACETYLGALACTOSAMINYL 1-PHOSPHATE TRANSFERASE-RELATED"/>
    <property type="match status" value="1"/>
</dbReference>
<dbReference type="Proteomes" id="UP000185783">
    <property type="component" value="Unassembled WGS sequence"/>
</dbReference>
<evidence type="ECO:0000256" key="1">
    <source>
        <dbReference type="ARBA" id="ARBA00006464"/>
    </source>
</evidence>
<dbReference type="InterPro" id="IPR003362">
    <property type="entry name" value="Bact_transf"/>
</dbReference>
<dbReference type="SUPFAM" id="SSF53448">
    <property type="entry name" value="Nucleotide-diphospho-sugar transferases"/>
    <property type="match status" value="1"/>
</dbReference>
<protein>
    <recommendedName>
        <fullName evidence="8">UDP-N-acetylgalactosamine-undecaprenyl-phosphate N-acetylgalactosaminephosphotransferase</fullName>
    </recommendedName>
</protein>
<evidence type="ECO:0000259" key="4">
    <source>
        <dbReference type="Pfam" id="PF00535"/>
    </source>
</evidence>
<dbReference type="RefSeq" id="WP_051269709.1">
    <property type="nucleotide sequence ID" value="NZ_LVVZ01000004.1"/>
</dbReference>
<keyword evidence="7" id="KW-1185">Reference proteome</keyword>
<dbReference type="AlphaFoldDB" id="A0A1U7JLY7"/>
<feature type="domain" description="Glycosyltransferase 2-like" evidence="4">
    <location>
        <begin position="52"/>
        <end position="186"/>
    </location>
</feature>
<evidence type="ECO:0000313" key="7">
    <source>
        <dbReference type="Proteomes" id="UP000185783"/>
    </source>
</evidence>
<reference evidence="6 7" key="1">
    <citation type="submission" date="2016-03" db="EMBL/GenBank/DDBJ databases">
        <title>Genome sequence of Nesiotobacter sp. nov., a moderately halophilic alphaproteobacterium isolated from the Yellow Sea, China.</title>
        <authorList>
            <person name="Zhang G."/>
            <person name="Zhang R."/>
        </authorList>
    </citation>
    <scope>NUCLEOTIDE SEQUENCE [LARGE SCALE GENOMIC DNA]</scope>
    <source>
        <strain evidence="6 7">WB1-6</strain>
    </source>
</reference>
<feature type="transmembrane region" description="Helical" evidence="3">
    <location>
        <begin position="360"/>
        <end position="380"/>
    </location>
</feature>
<dbReference type="InterPro" id="IPR029044">
    <property type="entry name" value="Nucleotide-diphossugar_trans"/>
</dbReference>
<evidence type="ECO:0000256" key="3">
    <source>
        <dbReference type="SAM" id="Phobius"/>
    </source>
</evidence>
<dbReference type="Gene3D" id="3.90.550.10">
    <property type="entry name" value="Spore Coat Polysaccharide Biosynthesis Protein SpsA, Chain A"/>
    <property type="match status" value="1"/>
</dbReference>
<dbReference type="GO" id="GO:0000271">
    <property type="term" value="P:polysaccharide biosynthetic process"/>
    <property type="evidence" value="ECO:0007669"/>
    <property type="project" value="UniProtKB-KW"/>
</dbReference>
<sequence length="604" mass="67177">MSAEMLALSSGALMAYHGLVYPAALRQMARRERTFSECSQRLHAGHAPTIEVIIPAYNEAPFIAAKLRNCAALDYPSDCLLIKVVFDGCTDETVAIAHNTLKALIKEGVDVETIEFDERSLNRGKVAVLNSAIEESTADVVVLTDVSASVPADALWRVANQFADPEVGVVCATYEVAGDDTGERAYWAYQRWLKEAEAKVAAPFGAHGAFYAIRRRYWEPVPFSTINDDVMIPMQIVERGYRSVYDSNLIATESESASRETDLRRRLRIGAGNLQQALWLWRLADPRDPGMAFVYLSGKGLRAFVPILLVVFLGACIALALQGSWIGLAICAAVTGALVINLVEAWQEVTLPAVLKPVSAAGYAIGGQIATFLGCCQFVFGQRKPWRRAADNTGEPDYIHPLTRMGKRCFDVAIALTTLAVLAVLFIPLALIIKLDSPGPVFYRQYRVGERRENRTDLFLLIKFRSMRTDAEKGGARWATKQDSRVTRVGRILRKTRLDELPQAWNVLKGEMSIVGPRPERPVFFEKLENEIPFYIERTYGLRPGITGLAQVEQGYDEDIEDVRAKVMHDHVYAMLLTTPWQWLKTDCSILGRTVLVMVTGRGQ</sequence>
<dbReference type="Pfam" id="PF00535">
    <property type="entry name" value="Glycos_transf_2"/>
    <property type="match status" value="1"/>
</dbReference>
<feature type="transmembrane region" description="Helical" evidence="3">
    <location>
        <begin position="412"/>
        <end position="433"/>
    </location>
</feature>
<proteinExistence type="inferred from homology"/>
<dbReference type="STRING" id="197461.A3843_01910"/>
<feature type="domain" description="Bacterial sugar transferase" evidence="5">
    <location>
        <begin position="407"/>
        <end position="599"/>
    </location>
</feature>
<keyword evidence="3" id="KW-1133">Transmembrane helix</keyword>
<dbReference type="GO" id="GO:0016780">
    <property type="term" value="F:phosphotransferase activity, for other substituted phosphate groups"/>
    <property type="evidence" value="ECO:0007669"/>
    <property type="project" value="TreeGrafter"/>
</dbReference>
<evidence type="ECO:0000259" key="5">
    <source>
        <dbReference type="Pfam" id="PF02397"/>
    </source>
</evidence>
<dbReference type="CDD" id="cd06439">
    <property type="entry name" value="CESA_like_1"/>
    <property type="match status" value="1"/>
</dbReference>
<evidence type="ECO:0000256" key="2">
    <source>
        <dbReference type="ARBA" id="ARBA00023169"/>
    </source>
</evidence>
<organism evidence="6 7">
    <name type="scientific">Pseudovibrio exalbescens</name>
    <dbReference type="NCBI Taxonomy" id="197461"/>
    <lineage>
        <taxon>Bacteria</taxon>
        <taxon>Pseudomonadati</taxon>
        <taxon>Pseudomonadota</taxon>
        <taxon>Alphaproteobacteria</taxon>
        <taxon>Hyphomicrobiales</taxon>
        <taxon>Stappiaceae</taxon>
        <taxon>Pseudovibrio</taxon>
    </lineage>
</organism>
<dbReference type="InterPro" id="IPR001173">
    <property type="entry name" value="Glyco_trans_2-like"/>
</dbReference>
<accession>A0A1U7JLY7</accession>
<dbReference type="EMBL" id="LVVZ01000004">
    <property type="protein sequence ID" value="OKL45714.1"/>
    <property type="molecule type" value="Genomic_DNA"/>
</dbReference>
<evidence type="ECO:0008006" key="8">
    <source>
        <dbReference type="Google" id="ProtNLM"/>
    </source>
</evidence>
<keyword evidence="2" id="KW-0270">Exopolysaccharide synthesis</keyword>
<evidence type="ECO:0000313" key="6">
    <source>
        <dbReference type="EMBL" id="OKL45714.1"/>
    </source>
</evidence>
<comment type="caution">
    <text evidence="6">The sequence shown here is derived from an EMBL/GenBank/DDBJ whole genome shotgun (WGS) entry which is preliminary data.</text>
</comment>
<keyword evidence="3" id="KW-0812">Transmembrane</keyword>
<name>A0A1U7JLY7_9HYPH</name>
<keyword evidence="3" id="KW-0472">Membrane</keyword>
<dbReference type="PANTHER" id="PTHR30576">
    <property type="entry name" value="COLANIC BIOSYNTHESIS UDP-GLUCOSE LIPID CARRIER TRANSFERASE"/>
    <property type="match status" value="1"/>
</dbReference>
<comment type="similarity">
    <text evidence="1">Belongs to the bacterial sugar transferase family.</text>
</comment>
<feature type="transmembrane region" description="Helical" evidence="3">
    <location>
        <begin position="307"/>
        <end position="340"/>
    </location>
</feature>